<evidence type="ECO:0000256" key="1">
    <source>
        <dbReference type="ARBA" id="ARBA00004141"/>
    </source>
</evidence>
<comment type="subcellular location">
    <subcellularLocation>
        <location evidence="1">Membrane</location>
        <topology evidence="1">Multi-pass membrane protein</topology>
    </subcellularLocation>
</comment>
<gene>
    <name evidence="9" type="ORF">MTY_1414</name>
</gene>
<protein>
    <recommendedName>
        <fullName evidence="3">Sodium-dependent dicarboxylate transporter SdcS</fullName>
    </recommendedName>
    <alternativeName>
        <fullName evidence="7">Na(+)/dicarboxylate symporter</fullName>
    </alternativeName>
</protein>
<dbReference type="InterPro" id="IPR001898">
    <property type="entry name" value="SLC13A/DASS"/>
</dbReference>
<organism evidence="9">
    <name type="scientific">Moorella thermoacetica Y72</name>
    <dbReference type="NCBI Taxonomy" id="1325331"/>
    <lineage>
        <taxon>Bacteria</taxon>
        <taxon>Bacillati</taxon>
        <taxon>Bacillota</taxon>
        <taxon>Clostridia</taxon>
        <taxon>Neomoorellales</taxon>
        <taxon>Neomoorellaceae</taxon>
        <taxon>Neomoorella</taxon>
    </lineage>
</organism>
<proteinExistence type="inferred from homology"/>
<feature type="transmembrane region" description="Helical" evidence="8">
    <location>
        <begin position="397"/>
        <end position="420"/>
    </location>
</feature>
<evidence type="ECO:0000256" key="8">
    <source>
        <dbReference type="SAM" id="Phobius"/>
    </source>
</evidence>
<dbReference type="PANTHER" id="PTHR10283:SF82">
    <property type="entry name" value="SOLUTE CARRIER FAMILY 13 MEMBER 2"/>
    <property type="match status" value="1"/>
</dbReference>
<keyword evidence="5 8" id="KW-1133">Transmembrane helix</keyword>
<evidence type="ECO:0000256" key="2">
    <source>
        <dbReference type="ARBA" id="ARBA00006772"/>
    </source>
</evidence>
<evidence type="ECO:0000256" key="4">
    <source>
        <dbReference type="ARBA" id="ARBA00022692"/>
    </source>
</evidence>
<feature type="transmembrane region" description="Helical" evidence="8">
    <location>
        <begin position="6"/>
        <end position="24"/>
    </location>
</feature>
<feature type="transmembrane region" description="Helical" evidence="8">
    <location>
        <begin position="432"/>
        <end position="454"/>
    </location>
</feature>
<feature type="transmembrane region" description="Helical" evidence="8">
    <location>
        <begin position="36"/>
        <end position="65"/>
    </location>
</feature>
<dbReference type="RefSeq" id="WP_025773805.1">
    <property type="nucleotide sequence ID" value="NZ_DF238840.1"/>
</dbReference>
<reference evidence="9" key="1">
    <citation type="journal article" date="2014" name="Gene">
        <title>Genome-guided analysis of transformation efficiency and carbon dioxide assimilation by Moorella thermoacetica Y72.</title>
        <authorList>
            <person name="Tsukahara K."/>
            <person name="Kita A."/>
            <person name="Nakashimada Y."/>
            <person name="Hoshino T."/>
            <person name="Murakami K."/>
        </authorList>
    </citation>
    <scope>NUCLEOTIDE SEQUENCE [LARGE SCALE GENOMIC DNA]</scope>
    <source>
        <strain evidence="9">Y72</strain>
    </source>
</reference>
<feature type="transmembrane region" description="Helical" evidence="8">
    <location>
        <begin position="260"/>
        <end position="277"/>
    </location>
</feature>
<keyword evidence="4 8" id="KW-0812">Transmembrane</keyword>
<evidence type="ECO:0000256" key="7">
    <source>
        <dbReference type="ARBA" id="ARBA00031174"/>
    </source>
</evidence>
<evidence type="ECO:0000256" key="5">
    <source>
        <dbReference type="ARBA" id="ARBA00022989"/>
    </source>
</evidence>
<feature type="transmembrane region" description="Helical" evidence="8">
    <location>
        <begin position="313"/>
        <end position="332"/>
    </location>
</feature>
<accession>A0A0S6UD13</accession>
<feature type="transmembrane region" description="Helical" evidence="8">
    <location>
        <begin position="119"/>
        <end position="137"/>
    </location>
</feature>
<name>A0A0S6UD13_NEOTH</name>
<evidence type="ECO:0000256" key="6">
    <source>
        <dbReference type="ARBA" id="ARBA00023136"/>
    </source>
</evidence>
<feature type="transmembrane region" description="Helical" evidence="8">
    <location>
        <begin position="204"/>
        <end position="230"/>
    </location>
</feature>
<feature type="transmembrane region" description="Helical" evidence="8">
    <location>
        <begin position="352"/>
        <end position="385"/>
    </location>
</feature>
<dbReference type="Proteomes" id="UP000063718">
    <property type="component" value="Unassembled WGS sequence"/>
</dbReference>
<evidence type="ECO:0000256" key="3">
    <source>
        <dbReference type="ARBA" id="ARBA00020150"/>
    </source>
</evidence>
<sequence>MGKYKREIGFVLGLILLLIIWFMPTPAGLKVEGQRCLALSLMAVCWWAFGVAQSGFVALILLLGFVLGKVAPPEKVFSLWTSPLIYLVIGGYLIAAAVQTSGLGRRIALNFILRFANSYTNVIISAYFIGVLLSLLIPHPFPRAFLLMSVMAFVIKEAKLPPKDAASIGLAVFAGSAANSMVLLTGDSILNVAAVGFSGQTLSWLGWLLYMGIPGILATIVMCITHLLVFKPSTTFELEKDKIKEQLRAMGPMNINEKRTLFWIIVAICLWATDSLHHIHPGWVAMGIAGILSLPRLGDVLKPADWGQVNMGVLFFLTSALAIGTVGGYSGMNQWIASVILPAHPPTNPFVFGLLVVVVTIAIHMILGSALAVMGIVAPALVGYAVTAGWNPLVPALLVYTCVGIHWILPFHLMNILVGVGEAGGGYGDAEVVRLGLPLTVGVIIIAMFEIVWWQIVGLM</sequence>
<dbReference type="AlphaFoldDB" id="A0A0S6UD13"/>
<keyword evidence="6 8" id="KW-0472">Membrane</keyword>
<evidence type="ECO:0000313" key="9">
    <source>
        <dbReference type="EMBL" id="GAF26077.1"/>
    </source>
</evidence>
<dbReference type="GO" id="GO:0005886">
    <property type="term" value="C:plasma membrane"/>
    <property type="evidence" value="ECO:0007669"/>
    <property type="project" value="TreeGrafter"/>
</dbReference>
<comment type="similarity">
    <text evidence="2">Belongs to the SLC13A/DASS transporter (TC 2.A.47) family. NADC subfamily.</text>
</comment>
<feature type="transmembrane region" description="Helical" evidence="8">
    <location>
        <begin position="77"/>
        <end position="98"/>
    </location>
</feature>
<dbReference type="PANTHER" id="PTHR10283">
    <property type="entry name" value="SOLUTE CARRIER FAMILY 13 MEMBER"/>
    <property type="match status" value="1"/>
</dbReference>
<dbReference type="Pfam" id="PF00939">
    <property type="entry name" value="Na_sulph_symp"/>
    <property type="match status" value="1"/>
</dbReference>
<dbReference type="GO" id="GO:1905039">
    <property type="term" value="P:carboxylic acid transmembrane transport"/>
    <property type="evidence" value="ECO:0007669"/>
    <property type="project" value="UniProtKB-ARBA"/>
</dbReference>
<dbReference type="EMBL" id="DF238840">
    <property type="protein sequence ID" value="GAF26077.1"/>
    <property type="molecule type" value="Genomic_DNA"/>
</dbReference>
<dbReference type="GO" id="GO:0008514">
    <property type="term" value="F:organic anion transmembrane transporter activity"/>
    <property type="evidence" value="ECO:0007669"/>
    <property type="project" value="UniProtKB-ARBA"/>
</dbReference>